<name>A0AAV4WCV6_9ARAC</name>
<protein>
    <submittedName>
        <fullName evidence="1">Uncharacterized protein</fullName>
    </submittedName>
</protein>
<evidence type="ECO:0000313" key="2">
    <source>
        <dbReference type="Proteomes" id="UP001054837"/>
    </source>
</evidence>
<sequence length="69" mass="7700">MQIQYGERGGHDIEKGTKILTALCSGDDEGSSEQSWPGQCLEDSGEFCLMEGEKTRFDFFMGGENMKKE</sequence>
<dbReference type="Proteomes" id="UP001054837">
    <property type="component" value="Unassembled WGS sequence"/>
</dbReference>
<gene>
    <name evidence="1" type="ORF">CDAR_186111</name>
</gene>
<proteinExistence type="predicted"/>
<evidence type="ECO:0000313" key="1">
    <source>
        <dbReference type="EMBL" id="GIY80083.1"/>
    </source>
</evidence>
<dbReference type="EMBL" id="BPLQ01014476">
    <property type="protein sequence ID" value="GIY80083.1"/>
    <property type="molecule type" value="Genomic_DNA"/>
</dbReference>
<accession>A0AAV4WCV6</accession>
<organism evidence="1 2">
    <name type="scientific">Caerostris darwini</name>
    <dbReference type="NCBI Taxonomy" id="1538125"/>
    <lineage>
        <taxon>Eukaryota</taxon>
        <taxon>Metazoa</taxon>
        <taxon>Ecdysozoa</taxon>
        <taxon>Arthropoda</taxon>
        <taxon>Chelicerata</taxon>
        <taxon>Arachnida</taxon>
        <taxon>Araneae</taxon>
        <taxon>Araneomorphae</taxon>
        <taxon>Entelegynae</taxon>
        <taxon>Araneoidea</taxon>
        <taxon>Araneidae</taxon>
        <taxon>Caerostris</taxon>
    </lineage>
</organism>
<dbReference type="AlphaFoldDB" id="A0AAV4WCV6"/>
<reference evidence="1 2" key="1">
    <citation type="submission" date="2021-06" db="EMBL/GenBank/DDBJ databases">
        <title>Caerostris darwini draft genome.</title>
        <authorList>
            <person name="Kono N."/>
            <person name="Arakawa K."/>
        </authorList>
    </citation>
    <scope>NUCLEOTIDE SEQUENCE [LARGE SCALE GENOMIC DNA]</scope>
</reference>
<comment type="caution">
    <text evidence="1">The sequence shown here is derived from an EMBL/GenBank/DDBJ whole genome shotgun (WGS) entry which is preliminary data.</text>
</comment>
<keyword evidence="2" id="KW-1185">Reference proteome</keyword>